<dbReference type="AlphaFoldDB" id="A0A6N7X7U4"/>
<organism evidence="2 4">
    <name type="scientific">Streptococcus alactolyticus</name>
    <dbReference type="NCBI Taxonomy" id="29389"/>
    <lineage>
        <taxon>Bacteria</taxon>
        <taxon>Bacillati</taxon>
        <taxon>Bacillota</taxon>
        <taxon>Bacilli</taxon>
        <taxon>Lactobacillales</taxon>
        <taxon>Streptococcaceae</taxon>
        <taxon>Streptococcus</taxon>
    </lineage>
</organism>
<feature type="transmembrane region" description="Helical" evidence="1">
    <location>
        <begin position="317"/>
        <end position="337"/>
    </location>
</feature>
<dbReference type="RefSeq" id="WP_154455506.1">
    <property type="nucleotide sequence ID" value="NZ_BRXN01000062.1"/>
</dbReference>
<dbReference type="EMBL" id="CP114883">
    <property type="protein sequence ID" value="WBB06694.1"/>
    <property type="molecule type" value="Genomic_DNA"/>
</dbReference>
<keyword evidence="1" id="KW-0812">Transmembrane</keyword>
<sequence length="344" mass="40376">MKEVFQKRRHDFVNTCFKYLRYVFNDHFVLVLFILFGFLMVQYSQLLRHFPEQHVWIGLILILVIGALLSFGSIATYLEAPDKLFYLPKETEIVAWLTQARRRAFWLWVSVQTAVLLFLEPVFFKIGFSWLMFAGMLVVLAFCKWWVMKRKSSAFYAQGRFSWEQTIAYEERRRQRILRFFALFTTVKGITASVKRRSYLDGVLRVVPKKHAQTWLNLYTCAFLRSSDYLALTLRLTVLSFLALVFMPNRMVAVALALLFNYLLLFQLLGLAQHFDYQYLTQLYPLTKADKSSNLKTFLRSLSYVIAVPQLVLTLNWQAALVFLVVTVIVTEGYISYKIGKMID</sequence>
<dbReference type="GO" id="GO:0016020">
    <property type="term" value="C:membrane"/>
    <property type="evidence" value="ECO:0007669"/>
    <property type="project" value="InterPro"/>
</dbReference>
<dbReference type="GeneID" id="99637540"/>
<dbReference type="Proteomes" id="UP000471052">
    <property type="component" value="Unassembled WGS sequence"/>
</dbReference>
<reference evidence="2 4" key="1">
    <citation type="submission" date="2019-08" db="EMBL/GenBank/DDBJ databases">
        <title>In-depth cultivation of the pig gut microbiome towards novel bacterial diversity and tailored functional studies.</title>
        <authorList>
            <person name="Wylensek D."/>
            <person name="Hitch T.C.A."/>
            <person name="Clavel T."/>
        </authorList>
    </citation>
    <scope>NUCLEOTIDE SEQUENCE [LARGE SCALE GENOMIC DNA]</scope>
    <source>
        <strain evidence="2 4">BL-178-WT-3A</strain>
    </source>
</reference>
<dbReference type="Pfam" id="PF05975">
    <property type="entry name" value="EcsB"/>
    <property type="match status" value="1"/>
</dbReference>
<protein>
    <submittedName>
        <fullName evidence="2 3">ABC transporter permease</fullName>
    </submittedName>
</protein>
<keyword evidence="1" id="KW-1133">Transmembrane helix</keyword>
<evidence type="ECO:0000313" key="4">
    <source>
        <dbReference type="Proteomes" id="UP000471052"/>
    </source>
</evidence>
<dbReference type="OrthoDB" id="2447941at2"/>
<evidence type="ECO:0000313" key="2">
    <source>
        <dbReference type="EMBL" id="MST54412.1"/>
    </source>
</evidence>
<name>A0A6N7X7U4_STRAY</name>
<feature type="transmembrane region" description="Helical" evidence="1">
    <location>
        <begin position="229"/>
        <end position="247"/>
    </location>
</feature>
<keyword evidence="5" id="KW-1185">Reference proteome</keyword>
<gene>
    <name evidence="2" type="ORF">FYJ82_08575</name>
    <name evidence="3" type="ORF">O6R09_01780</name>
</gene>
<dbReference type="PIRSF" id="PIRSF037259">
    <property type="entry name" value="EcsB_ABC"/>
    <property type="match status" value="1"/>
</dbReference>
<reference evidence="3 5" key="2">
    <citation type="submission" date="2022-12" db="EMBL/GenBank/DDBJ databases">
        <title>Streptococcus alactolyticus LGM, complete genome.</title>
        <authorList>
            <person name="Liu Z."/>
            <person name="Mu C."/>
            <person name="Zhu W."/>
        </authorList>
    </citation>
    <scope>NUCLEOTIDE SEQUENCE [LARGE SCALE GENOMIC DNA]</scope>
    <source>
        <strain evidence="3 5">LGM</strain>
    </source>
</reference>
<feature type="transmembrane region" description="Helical" evidence="1">
    <location>
        <begin position="130"/>
        <end position="147"/>
    </location>
</feature>
<dbReference type="InterPro" id="IPR010288">
    <property type="entry name" value="EcsB_ABC"/>
</dbReference>
<dbReference type="EMBL" id="VUNP01000053">
    <property type="protein sequence ID" value="MST54412.1"/>
    <property type="molecule type" value="Genomic_DNA"/>
</dbReference>
<accession>A0A6N7X7U4</accession>
<proteinExistence type="predicted"/>
<feature type="transmembrane region" description="Helical" evidence="1">
    <location>
        <begin position="20"/>
        <end position="43"/>
    </location>
</feature>
<feature type="transmembrane region" description="Helical" evidence="1">
    <location>
        <begin position="105"/>
        <end position="124"/>
    </location>
</feature>
<keyword evidence="1" id="KW-0472">Membrane</keyword>
<evidence type="ECO:0000313" key="3">
    <source>
        <dbReference type="EMBL" id="WBB06694.1"/>
    </source>
</evidence>
<feature type="transmembrane region" description="Helical" evidence="1">
    <location>
        <begin position="254"/>
        <end position="275"/>
    </location>
</feature>
<feature type="transmembrane region" description="Helical" evidence="1">
    <location>
        <begin position="55"/>
        <end position="78"/>
    </location>
</feature>
<evidence type="ECO:0000313" key="5">
    <source>
        <dbReference type="Proteomes" id="UP001212085"/>
    </source>
</evidence>
<feature type="transmembrane region" description="Helical" evidence="1">
    <location>
        <begin position="177"/>
        <end position="194"/>
    </location>
</feature>
<evidence type="ECO:0000256" key="1">
    <source>
        <dbReference type="SAM" id="Phobius"/>
    </source>
</evidence>
<dbReference type="Proteomes" id="UP001212085">
    <property type="component" value="Chromosome"/>
</dbReference>